<feature type="region of interest" description="Disordered" evidence="1">
    <location>
        <begin position="64"/>
        <end position="99"/>
    </location>
</feature>
<dbReference type="AlphaFoldDB" id="A0AAD4GJ29"/>
<reference evidence="2" key="1">
    <citation type="submission" date="2019-10" db="EMBL/GenBank/DDBJ databases">
        <authorList>
            <consortium name="DOE Joint Genome Institute"/>
            <person name="Kuo A."/>
            <person name="Miyauchi S."/>
            <person name="Kiss E."/>
            <person name="Drula E."/>
            <person name="Kohler A."/>
            <person name="Sanchez-Garcia M."/>
            <person name="Andreopoulos B."/>
            <person name="Barry K.W."/>
            <person name="Bonito G."/>
            <person name="Buee M."/>
            <person name="Carver A."/>
            <person name="Chen C."/>
            <person name="Cichocki N."/>
            <person name="Clum A."/>
            <person name="Culley D."/>
            <person name="Crous P.W."/>
            <person name="Fauchery L."/>
            <person name="Girlanda M."/>
            <person name="Hayes R."/>
            <person name="Keri Z."/>
            <person name="LaButti K."/>
            <person name="Lipzen A."/>
            <person name="Lombard V."/>
            <person name="Magnuson J."/>
            <person name="Maillard F."/>
            <person name="Morin E."/>
            <person name="Murat C."/>
            <person name="Nolan M."/>
            <person name="Ohm R."/>
            <person name="Pangilinan J."/>
            <person name="Pereira M."/>
            <person name="Perotto S."/>
            <person name="Peter M."/>
            <person name="Riley R."/>
            <person name="Sitrit Y."/>
            <person name="Stielow B."/>
            <person name="Szollosi G."/>
            <person name="Zifcakova L."/>
            <person name="Stursova M."/>
            <person name="Spatafora J.W."/>
            <person name="Tedersoo L."/>
            <person name="Vaario L.-M."/>
            <person name="Yamada A."/>
            <person name="Yan M."/>
            <person name="Wang P."/>
            <person name="Xu J."/>
            <person name="Bruns T."/>
            <person name="Baldrian P."/>
            <person name="Vilgalys R."/>
            <person name="Henrissat B."/>
            <person name="Grigoriev I.V."/>
            <person name="Hibbett D."/>
            <person name="Nagy L.G."/>
            <person name="Martin F.M."/>
        </authorList>
    </citation>
    <scope>NUCLEOTIDE SEQUENCE</scope>
    <source>
        <strain evidence="2">BED1</strain>
    </source>
</reference>
<accession>A0AAD4GJ29</accession>
<evidence type="ECO:0000256" key="1">
    <source>
        <dbReference type="SAM" id="MobiDB-lite"/>
    </source>
</evidence>
<name>A0AAD4GJ29_BOLED</name>
<sequence length="201" mass="23034">MAAAQQRGDCIDNRHEDKPWVQHRFNFQDHARLNSTEKVTPTTMVAEGGDNACKEDIRQYEHLTPRQEGERHTSFDRRQASVSGLPHTKIGRAPPNRVDQSYIPMGTTTQTVLPQDQPGLNTSLEEYLQLPQADRHRLRALFSLPIPLVPKEEPSKVSLLERLNPFRRIRSLSMLPAYRAIVFIPSENSGHARRRSRARRA</sequence>
<keyword evidence="3" id="KW-1185">Reference proteome</keyword>
<evidence type="ECO:0000313" key="2">
    <source>
        <dbReference type="EMBL" id="KAF8445560.1"/>
    </source>
</evidence>
<organism evidence="2 3">
    <name type="scientific">Boletus edulis BED1</name>
    <dbReference type="NCBI Taxonomy" id="1328754"/>
    <lineage>
        <taxon>Eukaryota</taxon>
        <taxon>Fungi</taxon>
        <taxon>Dikarya</taxon>
        <taxon>Basidiomycota</taxon>
        <taxon>Agaricomycotina</taxon>
        <taxon>Agaricomycetes</taxon>
        <taxon>Agaricomycetidae</taxon>
        <taxon>Boletales</taxon>
        <taxon>Boletineae</taxon>
        <taxon>Boletaceae</taxon>
        <taxon>Boletoideae</taxon>
        <taxon>Boletus</taxon>
    </lineage>
</organism>
<evidence type="ECO:0000313" key="3">
    <source>
        <dbReference type="Proteomes" id="UP001194468"/>
    </source>
</evidence>
<comment type="caution">
    <text evidence="2">The sequence shown here is derived from an EMBL/GenBank/DDBJ whole genome shotgun (WGS) entry which is preliminary data.</text>
</comment>
<dbReference type="EMBL" id="WHUW01000005">
    <property type="protein sequence ID" value="KAF8445560.1"/>
    <property type="molecule type" value="Genomic_DNA"/>
</dbReference>
<proteinExistence type="predicted"/>
<reference evidence="2" key="2">
    <citation type="journal article" date="2020" name="Nat. Commun.">
        <title>Large-scale genome sequencing of mycorrhizal fungi provides insights into the early evolution of symbiotic traits.</title>
        <authorList>
            <person name="Miyauchi S."/>
            <person name="Kiss E."/>
            <person name="Kuo A."/>
            <person name="Drula E."/>
            <person name="Kohler A."/>
            <person name="Sanchez-Garcia M."/>
            <person name="Morin E."/>
            <person name="Andreopoulos B."/>
            <person name="Barry K.W."/>
            <person name="Bonito G."/>
            <person name="Buee M."/>
            <person name="Carver A."/>
            <person name="Chen C."/>
            <person name="Cichocki N."/>
            <person name="Clum A."/>
            <person name="Culley D."/>
            <person name="Crous P.W."/>
            <person name="Fauchery L."/>
            <person name="Girlanda M."/>
            <person name="Hayes R.D."/>
            <person name="Keri Z."/>
            <person name="LaButti K."/>
            <person name="Lipzen A."/>
            <person name="Lombard V."/>
            <person name="Magnuson J."/>
            <person name="Maillard F."/>
            <person name="Murat C."/>
            <person name="Nolan M."/>
            <person name="Ohm R.A."/>
            <person name="Pangilinan J."/>
            <person name="Pereira M.F."/>
            <person name="Perotto S."/>
            <person name="Peter M."/>
            <person name="Pfister S."/>
            <person name="Riley R."/>
            <person name="Sitrit Y."/>
            <person name="Stielow J.B."/>
            <person name="Szollosi G."/>
            <person name="Zifcakova L."/>
            <person name="Stursova M."/>
            <person name="Spatafora J.W."/>
            <person name="Tedersoo L."/>
            <person name="Vaario L.M."/>
            <person name="Yamada A."/>
            <person name="Yan M."/>
            <person name="Wang P."/>
            <person name="Xu J."/>
            <person name="Bruns T."/>
            <person name="Baldrian P."/>
            <person name="Vilgalys R."/>
            <person name="Dunand C."/>
            <person name="Henrissat B."/>
            <person name="Grigoriev I.V."/>
            <person name="Hibbett D."/>
            <person name="Nagy L.G."/>
            <person name="Martin F.M."/>
        </authorList>
    </citation>
    <scope>NUCLEOTIDE SEQUENCE</scope>
    <source>
        <strain evidence="2">BED1</strain>
    </source>
</reference>
<feature type="compositionally biased region" description="Basic and acidic residues" evidence="1">
    <location>
        <begin position="64"/>
        <end position="79"/>
    </location>
</feature>
<protein>
    <submittedName>
        <fullName evidence="2">Uncharacterized protein</fullName>
    </submittedName>
</protein>
<gene>
    <name evidence="2" type="ORF">L210DRAFT_2917337</name>
</gene>
<dbReference type="Proteomes" id="UP001194468">
    <property type="component" value="Unassembled WGS sequence"/>
</dbReference>